<dbReference type="RefSeq" id="WP_189226043.1">
    <property type="nucleotide sequence ID" value="NZ_BMRG01000013.1"/>
</dbReference>
<dbReference type="InterPro" id="IPR043917">
    <property type="entry name" value="DUF5753"/>
</dbReference>
<name>A0A918ATM8_9PSEU</name>
<dbReference type="InterPro" id="IPR010982">
    <property type="entry name" value="Lambda_DNA-bd_dom_sf"/>
</dbReference>
<feature type="domain" description="HTH cro/C1-type" evidence="1">
    <location>
        <begin position="14"/>
        <end position="71"/>
    </location>
</feature>
<protein>
    <submittedName>
        <fullName evidence="2">Transcriptional regulator</fullName>
    </submittedName>
</protein>
<dbReference type="PROSITE" id="PS50943">
    <property type="entry name" value="HTH_CROC1"/>
    <property type="match status" value="1"/>
</dbReference>
<dbReference type="CDD" id="cd00093">
    <property type="entry name" value="HTH_XRE"/>
    <property type="match status" value="1"/>
</dbReference>
<dbReference type="GO" id="GO:0003677">
    <property type="term" value="F:DNA binding"/>
    <property type="evidence" value="ECO:0007669"/>
    <property type="project" value="InterPro"/>
</dbReference>
<dbReference type="Pfam" id="PF13560">
    <property type="entry name" value="HTH_31"/>
    <property type="match status" value="1"/>
</dbReference>
<dbReference type="AlphaFoldDB" id="A0A918ATM8"/>
<reference evidence="2" key="2">
    <citation type="submission" date="2020-09" db="EMBL/GenBank/DDBJ databases">
        <authorList>
            <person name="Sun Q."/>
            <person name="Ohkuma M."/>
        </authorList>
    </citation>
    <scope>NUCLEOTIDE SEQUENCE</scope>
    <source>
        <strain evidence="2">JCM 3313</strain>
    </source>
</reference>
<dbReference type="SMART" id="SM00530">
    <property type="entry name" value="HTH_XRE"/>
    <property type="match status" value="1"/>
</dbReference>
<dbReference type="Proteomes" id="UP000639606">
    <property type="component" value="Unassembled WGS sequence"/>
</dbReference>
<keyword evidence="3" id="KW-1185">Reference proteome</keyword>
<accession>A0A918ATM8</accession>
<dbReference type="Gene3D" id="1.10.260.40">
    <property type="entry name" value="lambda repressor-like DNA-binding domains"/>
    <property type="match status" value="1"/>
</dbReference>
<dbReference type="InterPro" id="IPR001387">
    <property type="entry name" value="Cro/C1-type_HTH"/>
</dbReference>
<evidence type="ECO:0000313" key="3">
    <source>
        <dbReference type="Proteomes" id="UP000639606"/>
    </source>
</evidence>
<comment type="caution">
    <text evidence="2">The sequence shown here is derived from an EMBL/GenBank/DDBJ whole genome shotgun (WGS) entry which is preliminary data.</text>
</comment>
<sequence length="281" mass="30760">MNPTVRAEELGAELRALRKANGLSLEEAGERISASAAKVSRIETGKCGGSSEDVAALLAVYRCVGSKRAELLDLARGVDRLGWWQRAKPDFAHRQRTLINLEARADLIVSFEGMNVPGLLQTGEYTRALMTECGMVPLAEIEGRMVTRMQRHAVLLKPDAPQLIAFINELVLHQVIGGIDVLRRQLGHLLEAARKPNITLRVLPNVGTHPGVNGGFELVRRTSGHKVVFLENLTSSLFLEEPSEIKTYETAIRVLGERALSSQESMLAIAEVARKLEVDAG</sequence>
<dbReference type="SUPFAM" id="SSF47413">
    <property type="entry name" value="lambda repressor-like DNA-binding domains"/>
    <property type="match status" value="1"/>
</dbReference>
<evidence type="ECO:0000259" key="1">
    <source>
        <dbReference type="PROSITE" id="PS50943"/>
    </source>
</evidence>
<evidence type="ECO:0000313" key="2">
    <source>
        <dbReference type="EMBL" id="GGP73129.1"/>
    </source>
</evidence>
<reference evidence="2" key="1">
    <citation type="journal article" date="2014" name="Int. J. Syst. Evol. Microbiol.">
        <title>Complete genome sequence of Corynebacterium casei LMG S-19264T (=DSM 44701T), isolated from a smear-ripened cheese.</title>
        <authorList>
            <consortium name="US DOE Joint Genome Institute (JGI-PGF)"/>
            <person name="Walter F."/>
            <person name="Albersmeier A."/>
            <person name="Kalinowski J."/>
            <person name="Ruckert C."/>
        </authorList>
    </citation>
    <scope>NUCLEOTIDE SEQUENCE</scope>
    <source>
        <strain evidence="2">JCM 3313</strain>
    </source>
</reference>
<proteinExistence type="predicted"/>
<dbReference type="Pfam" id="PF19054">
    <property type="entry name" value="DUF5753"/>
    <property type="match status" value="1"/>
</dbReference>
<dbReference type="EMBL" id="BMRG01000013">
    <property type="protein sequence ID" value="GGP73129.1"/>
    <property type="molecule type" value="Genomic_DNA"/>
</dbReference>
<organism evidence="2 3">
    <name type="scientific">Saccharothrix coeruleofusca</name>
    <dbReference type="NCBI Taxonomy" id="33919"/>
    <lineage>
        <taxon>Bacteria</taxon>
        <taxon>Bacillati</taxon>
        <taxon>Actinomycetota</taxon>
        <taxon>Actinomycetes</taxon>
        <taxon>Pseudonocardiales</taxon>
        <taxon>Pseudonocardiaceae</taxon>
        <taxon>Saccharothrix</taxon>
    </lineage>
</organism>
<gene>
    <name evidence="2" type="ORF">GCM10010185_53240</name>
</gene>